<dbReference type="PANTHER" id="PTHR18896">
    <property type="entry name" value="PHOSPHOLIPASE D"/>
    <property type="match status" value="1"/>
</dbReference>
<dbReference type="AlphaFoldDB" id="A0A8F6TUB6"/>
<keyword evidence="2" id="KW-0677">Repeat</keyword>
<dbReference type="EMBL" id="CP079194">
    <property type="protein sequence ID" value="QXT39102.1"/>
    <property type="molecule type" value="Genomic_DNA"/>
</dbReference>
<evidence type="ECO:0000256" key="1">
    <source>
        <dbReference type="ARBA" id="ARBA00000798"/>
    </source>
</evidence>
<evidence type="ECO:0000256" key="2">
    <source>
        <dbReference type="ARBA" id="ARBA00022737"/>
    </source>
</evidence>
<dbReference type="RefSeq" id="WP_219001443.1">
    <property type="nucleotide sequence ID" value="NZ_CP079194.1"/>
</dbReference>
<dbReference type="InterPro" id="IPR001736">
    <property type="entry name" value="PLipase_D/transphosphatidylase"/>
</dbReference>
<dbReference type="PANTHER" id="PTHR18896:SF76">
    <property type="entry name" value="PHOSPHOLIPASE"/>
    <property type="match status" value="1"/>
</dbReference>
<dbReference type="SMART" id="SM00155">
    <property type="entry name" value="PLDc"/>
    <property type="match status" value="2"/>
</dbReference>
<evidence type="ECO:0000259" key="5">
    <source>
        <dbReference type="PROSITE" id="PS50035"/>
    </source>
</evidence>
<reference evidence="6 7" key="1">
    <citation type="submission" date="2021-07" db="EMBL/GenBank/DDBJ databases">
        <title>A novel Jannaschia species isolated from marine dinoflagellate Ceratoperidinium margalefii.</title>
        <authorList>
            <person name="Jiang Y."/>
            <person name="Li Z."/>
        </authorList>
    </citation>
    <scope>NUCLEOTIDE SEQUENCE [LARGE SCALE GENOMIC DNA]</scope>
    <source>
        <strain evidence="6 7">J12C1-MA-4</strain>
    </source>
</reference>
<proteinExistence type="predicted"/>
<evidence type="ECO:0000313" key="6">
    <source>
        <dbReference type="EMBL" id="QXT39102.1"/>
    </source>
</evidence>
<dbReference type="GO" id="GO:0009395">
    <property type="term" value="P:phospholipid catabolic process"/>
    <property type="evidence" value="ECO:0007669"/>
    <property type="project" value="TreeGrafter"/>
</dbReference>
<keyword evidence="4" id="KW-0443">Lipid metabolism</keyword>
<name>A0A8F6TUB6_9RHOB</name>
<dbReference type="Proteomes" id="UP000825009">
    <property type="component" value="Chromosome"/>
</dbReference>
<evidence type="ECO:0000256" key="4">
    <source>
        <dbReference type="ARBA" id="ARBA00023098"/>
    </source>
</evidence>
<evidence type="ECO:0000313" key="7">
    <source>
        <dbReference type="Proteomes" id="UP000825009"/>
    </source>
</evidence>
<comment type="catalytic activity">
    <reaction evidence="1">
        <text>a 1,2-diacyl-sn-glycero-3-phosphocholine + H2O = a 1,2-diacyl-sn-glycero-3-phosphate + choline + H(+)</text>
        <dbReference type="Rhea" id="RHEA:14445"/>
        <dbReference type="ChEBI" id="CHEBI:15354"/>
        <dbReference type="ChEBI" id="CHEBI:15377"/>
        <dbReference type="ChEBI" id="CHEBI:15378"/>
        <dbReference type="ChEBI" id="CHEBI:57643"/>
        <dbReference type="ChEBI" id="CHEBI:58608"/>
        <dbReference type="EC" id="3.1.4.4"/>
    </reaction>
</comment>
<dbReference type="CDD" id="cd09105">
    <property type="entry name" value="PLDc_vPLD1_2_like_2"/>
    <property type="match status" value="1"/>
</dbReference>
<sequence>MTTTDKAERPITDLDVYFSASEAFPAFEKLCLGAKRNIIGCFRVFDTATPLRSAEGREIGETWFDLLLHVLNRGVAIDLTVSDFDPIVATDEHRRSWRTARQLAALDELSGNACLTFRIAMHPARVGYLPRRALKGMVAAELEAREPDPLTPGLHGLEPSDDLPLRPATHHQKIAVIDEEVVYVGGLDLNERRYDTWDHDQSAEQTWQDIQAVARGPVVAAAVAHLKSFRAVTAGEADPVPQAPGFLRTMSCRRQQDLTYISPRSLVTELEEMHLAAVARAKGLVYLETQFFRHAPLAQALVDAANQNENFACILVIPAAPEDRAFNGNDREDAMKAAQMQVKALGILTKGLGERLALAAPAQPRQAVEVPETAVIHGAPLIYVHSKLSLFGPDEAIISSANLNGRSFKWDTEVGLHLTEREMVEPLWDRALRHWLRDDVPDLNASPVEVVAHLNALLAENAAAAPQERSHFLLPFDHSDQLQLARPVPFIPDEMV</sequence>
<keyword evidence="7" id="KW-1185">Reference proteome</keyword>
<evidence type="ECO:0000256" key="3">
    <source>
        <dbReference type="ARBA" id="ARBA00022801"/>
    </source>
</evidence>
<organism evidence="6 7">
    <name type="scientific">Gymnodinialimonas ceratoperidinii</name>
    <dbReference type="NCBI Taxonomy" id="2856823"/>
    <lineage>
        <taxon>Bacteria</taxon>
        <taxon>Pseudomonadati</taxon>
        <taxon>Pseudomonadota</taxon>
        <taxon>Alphaproteobacteria</taxon>
        <taxon>Rhodobacterales</taxon>
        <taxon>Paracoccaceae</taxon>
        <taxon>Gymnodinialimonas</taxon>
    </lineage>
</organism>
<dbReference type="Pfam" id="PF00614">
    <property type="entry name" value="PLDc"/>
    <property type="match status" value="1"/>
</dbReference>
<dbReference type="KEGG" id="gce:KYE46_14390"/>
<protein>
    <recommendedName>
        <fullName evidence="5">PLD phosphodiesterase domain-containing protein</fullName>
    </recommendedName>
</protein>
<accession>A0A8F6TUB6</accession>
<keyword evidence="3" id="KW-0378">Hydrolase</keyword>
<dbReference type="PROSITE" id="PS50035">
    <property type="entry name" value="PLD"/>
    <property type="match status" value="1"/>
</dbReference>
<dbReference type="InterPro" id="IPR015679">
    <property type="entry name" value="PLipase_D_fam"/>
</dbReference>
<dbReference type="GO" id="GO:0004630">
    <property type="term" value="F:phospholipase D activity"/>
    <property type="evidence" value="ECO:0007669"/>
    <property type="project" value="UniProtKB-EC"/>
</dbReference>
<gene>
    <name evidence="6" type="ORF">KYE46_14390</name>
</gene>
<feature type="domain" description="PLD phosphodiesterase" evidence="5">
    <location>
        <begin position="166"/>
        <end position="193"/>
    </location>
</feature>